<accession>A0A256GWW0</accession>
<dbReference type="EMBL" id="NNRN01000042">
    <property type="protein sequence ID" value="OYR31021.1"/>
    <property type="molecule type" value="Genomic_DNA"/>
</dbReference>
<reference evidence="2 3" key="1">
    <citation type="submission" date="2017-07" db="EMBL/GenBank/DDBJ databases">
        <title>Draft genome of Ochrobactrum lupini type strain LUP21.</title>
        <authorList>
            <person name="Krzyzanowska D.M."/>
            <person name="Jafra S."/>
        </authorList>
    </citation>
    <scope>NUCLEOTIDE SEQUENCE [LARGE SCALE GENOMIC DNA]</scope>
    <source>
        <strain evidence="2 3">LUP21</strain>
    </source>
</reference>
<evidence type="ECO:0000256" key="1">
    <source>
        <dbReference type="SAM" id="MobiDB-lite"/>
    </source>
</evidence>
<feature type="region of interest" description="Disordered" evidence="1">
    <location>
        <begin position="1"/>
        <end position="25"/>
    </location>
</feature>
<evidence type="ECO:0000313" key="2">
    <source>
        <dbReference type="EMBL" id="OYR31021.1"/>
    </source>
</evidence>
<gene>
    <name evidence="2" type="ORF">CES86_1468</name>
</gene>
<dbReference type="Proteomes" id="UP000216363">
    <property type="component" value="Unassembled WGS sequence"/>
</dbReference>
<protein>
    <submittedName>
        <fullName evidence="2">Uncharacterized protein</fullName>
    </submittedName>
</protein>
<name>A0A256GWW0_9HYPH</name>
<comment type="caution">
    <text evidence="2">The sequence shown here is derived from an EMBL/GenBank/DDBJ whole genome shotgun (WGS) entry which is preliminary data.</text>
</comment>
<proteinExistence type="predicted"/>
<organism evidence="2 3">
    <name type="scientific">Brucella lupini</name>
    <dbReference type="NCBI Taxonomy" id="255457"/>
    <lineage>
        <taxon>Bacteria</taxon>
        <taxon>Pseudomonadati</taxon>
        <taxon>Pseudomonadota</taxon>
        <taxon>Alphaproteobacteria</taxon>
        <taxon>Hyphomicrobiales</taxon>
        <taxon>Brucellaceae</taxon>
        <taxon>Brucella/Ochrobactrum group</taxon>
        <taxon>Brucella</taxon>
    </lineage>
</organism>
<evidence type="ECO:0000313" key="3">
    <source>
        <dbReference type="Proteomes" id="UP000216363"/>
    </source>
</evidence>
<sequence>MGRELVHANNRIPGTSARHGLDAGSCDSTIRPAPKALLLSFSMDELPTFRRPICSRSITCRLTIGTTLERIGDESLTQRASPFVHGNI</sequence>
<dbReference type="AlphaFoldDB" id="A0A256GWW0"/>